<evidence type="ECO:0000256" key="2">
    <source>
        <dbReference type="ARBA" id="ARBA00022679"/>
    </source>
</evidence>
<keyword evidence="4 8" id="KW-1133">Transmembrane helix</keyword>
<evidence type="ECO:0000256" key="7">
    <source>
        <dbReference type="SAM" id="MobiDB-lite"/>
    </source>
</evidence>
<dbReference type="PANTHER" id="PTHR13906:SF4">
    <property type="entry name" value="LYSOPHOSPHOLIPID ACYLTRANSFERASE 6"/>
    <property type="match status" value="1"/>
</dbReference>
<dbReference type="Proteomes" id="UP001432146">
    <property type="component" value="Unassembled WGS sequence"/>
</dbReference>
<evidence type="ECO:0000256" key="1">
    <source>
        <dbReference type="ARBA" id="ARBA00004141"/>
    </source>
</evidence>
<dbReference type="EMBL" id="JAWNGG020000034">
    <property type="protein sequence ID" value="KAK9307060.1"/>
    <property type="molecule type" value="Genomic_DNA"/>
</dbReference>
<reference evidence="9 10" key="1">
    <citation type="submission" date="2024-05" db="EMBL/GenBank/DDBJ databases">
        <title>The nuclear and mitochondrial genome assemblies of Tetragonisca angustula (Apidae: Meliponini), a tiny yet remarkable pollinator in the Neotropics.</title>
        <authorList>
            <person name="Ferrari R."/>
            <person name="Ricardo P.C."/>
            <person name="Dias F.C."/>
            <person name="Araujo N.S."/>
            <person name="Soares D.O."/>
            <person name="Zhou Q.-S."/>
            <person name="Zhu C.-D."/>
            <person name="Coutinho L."/>
            <person name="Airas M.C."/>
            <person name="Batista T.M."/>
        </authorList>
    </citation>
    <scope>NUCLEOTIDE SEQUENCE [LARGE SCALE GENOMIC DNA]</scope>
    <source>
        <strain evidence="9">ASF017062</strain>
        <tissue evidence="9">Abdomen</tissue>
    </source>
</reference>
<dbReference type="GO" id="GO:0016746">
    <property type="term" value="F:acyltransferase activity"/>
    <property type="evidence" value="ECO:0007669"/>
    <property type="project" value="UniProtKB-KW"/>
</dbReference>
<feature type="transmembrane region" description="Helical" evidence="8">
    <location>
        <begin position="140"/>
        <end position="158"/>
    </location>
</feature>
<evidence type="ECO:0000256" key="3">
    <source>
        <dbReference type="ARBA" id="ARBA00022692"/>
    </source>
</evidence>
<dbReference type="InterPro" id="IPR049941">
    <property type="entry name" value="LPLAT_7/PORCN-like"/>
</dbReference>
<comment type="subcellular location">
    <subcellularLocation>
        <location evidence="1">Membrane</location>
        <topology evidence="1">Multi-pass membrane protein</topology>
    </subcellularLocation>
</comment>
<evidence type="ECO:0000256" key="5">
    <source>
        <dbReference type="ARBA" id="ARBA00023136"/>
    </source>
</evidence>
<evidence type="ECO:0000313" key="9">
    <source>
        <dbReference type="EMBL" id="KAK9307060.1"/>
    </source>
</evidence>
<feature type="transmembrane region" description="Helical" evidence="8">
    <location>
        <begin position="218"/>
        <end position="236"/>
    </location>
</feature>
<feature type="transmembrane region" description="Helical" evidence="8">
    <location>
        <begin position="281"/>
        <end position="300"/>
    </location>
</feature>
<accession>A0AAW1ABD1</accession>
<dbReference type="InterPro" id="IPR004299">
    <property type="entry name" value="MBOAT_fam"/>
</dbReference>
<evidence type="ECO:0000256" key="4">
    <source>
        <dbReference type="ARBA" id="ARBA00022989"/>
    </source>
</evidence>
<keyword evidence="6" id="KW-0012">Acyltransferase</keyword>
<keyword evidence="2" id="KW-0808">Transferase</keyword>
<feature type="transmembrane region" description="Helical" evidence="8">
    <location>
        <begin position="100"/>
        <end position="119"/>
    </location>
</feature>
<feature type="transmembrane region" description="Helical" evidence="8">
    <location>
        <begin position="456"/>
        <end position="480"/>
    </location>
</feature>
<evidence type="ECO:0000256" key="8">
    <source>
        <dbReference type="SAM" id="Phobius"/>
    </source>
</evidence>
<feature type="transmembrane region" description="Helical" evidence="8">
    <location>
        <begin position="68"/>
        <end position="88"/>
    </location>
</feature>
<feature type="transmembrane region" description="Helical" evidence="8">
    <location>
        <begin position="414"/>
        <end position="435"/>
    </location>
</feature>
<dbReference type="GO" id="GO:0016020">
    <property type="term" value="C:membrane"/>
    <property type="evidence" value="ECO:0007669"/>
    <property type="project" value="UniProtKB-SubCell"/>
</dbReference>
<keyword evidence="10" id="KW-1185">Reference proteome</keyword>
<feature type="transmembrane region" description="Helical" evidence="8">
    <location>
        <begin position="486"/>
        <end position="507"/>
    </location>
</feature>
<name>A0AAW1ABD1_9HYME</name>
<organism evidence="9 10">
    <name type="scientific">Tetragonisca angustula</name>
    <dbReference type="NCBI Taxonomy" id="166442"/>
    <lineage>
        <taxon>Eukaryota</taxon>
        <taxon>Metazoa</taxon>
        <taxon>Ecdysozoa</taxon>
        <taxon>Arthropoda</taxon>
        <taxon>Hexapoda</taxon>
        <taxon>Insecta</taxon>
        <taxon>Pterygota</taxon>
        <taxon>Neoptera</taxon>
        <taxon>Endopterygota</taxon>
        <taxon>Hymenoptera</taxon>
        <taxon>Apocrita</taxon>
        <taxon>Aculeata</taxon>
        <taxon>Apoidea</taxon>
        <taxon>Anthophila</taxon>
        <taxon>Apidae</taxon>
        <taxon>Tetragonisca</taxon>
    </lineage>
</organism>
<evidence type="ECO:0000256" key="6">
    <source>
        <dbReference type="ARBA" id="ARBA00023315"/>
    </source>
</evidence>
<dbReference type="GO" id="GO:0030258">
    <property type="term" value="P:lipid modification"/>
    <property type="evidence" value="ECO:0007669"/>
    <property type="project" value="TreeGrafter"/>
</dbReference>
<proteinExistence type="predicted"/>
<evidence type="ECO:0000313" key="10">
    <source>
        <dbReference type="Proteomes" id="UP001432146"/>
    </source>
</evidence>
<gene>
    <name evidence="9" type="ORF">QLX08_002507</name>
</gene>
<dbReference type="Pfam" id="PF03062">
    <property type="entry name" value="MBOAT"/>
    <property type="match status" value="1"/>
</dbReference>
<keyword evidence="3 8" id="KW-0812">Transmembrane</keyword>
<protein>
    <submittedName>
        <fullName evidence="9">Uncharacterized protein</fullName>
    </submittedName>
</protein>
<feature type="region of interest" description="Disordered" evidence="7">
    <location>
        <begin position="518"/>
        <end position="539"/>
    </location>
</feature>
<sequence length="539" mass="61445">MAHGLRSSCHNAYSVVLCELGKPTETEVTQNFHDSTTGAFLQPARVRHRSRDKSSATIDIIVNLGSRVNFLLTQFTALILAGFLRTFLNPVAVTAATRHVFGLVIGLALGYFCFGRQAIHLAGLPALCYIAMRTQNPRNIQRVVLTTALLYLSCVHYHRQMYNYGSYTLDITGPLMVITQKVTSLAYSIHDGLTRREEELTPTQRYQAVKKMPTTLEYFSYVFHFQALMAGPVIFYRDYIDFIHGRNLTGAKALTGCDKNSGHYDEIVLEPSPTPVVIKKVVVSLLCAAMFVTFIPTYPIQKLKDDDFLKTTTVFYKMWYLMVTTMLVRFKYYHAWIFADAICNNSGLGFSGYDDNGEPKWDLASNVDVYGFEMSLNLRDSIEHWNKGTNRWLRSIVYERVKHNKVMFTYALSALWHGFYPGYYLTFANGAFFTVASRVTRRNIRPYFLGSKGMKFLYDALTFTTTRLLMAYMTFSFILLEFMPSVTMYLYVYLFPHIIGLALLVIAPRLPKIPSHKEATVKESKTPQELINGTARKST</sequence>
<keyword evidence="5 8" id="KW-0472">Membrane</keyword>
<dbReference type="AlphaFoldDB" id="A0AAW1ABD1"/>
<dbReference type="PANTHER" id="PTHR13906">
    <property type="entry name" value="PORCUPINE"/>
    <property type="match status" value="1"/>
</dbReference>
<comment type="caution">
    <text evidence="9">The sequence shown here is derived from an EMBL/GenBank/DDBJ whole genome shotgun (WGS) entry which is preliminary data.</text>
</comment>
<feature type="compositionally biased region" description="Polar residues" evidence="7">
    <location>
        <begin position="527"/>
        <end position="539"/>
    </location>
</feature>